<sequence>MILALSKKEIQSALVSTEKFFKSTRNRHGHYELDPLIEFKNFLFIIESISFHSIRQLFTHLPEENDVLSTINLPDFFNILSHPDPSLNDVDIVFFSTVVYSPMLAGYFQTIRPSDLQDIAVRLAIGMIRETYDLTKTNVIDQVYWFIM</sequence>
<dbReference type="Proteomes" id="UP000663828">
    <property type="component" value="Unassembled WGS sequence"/>
</dbReference>
<evidence type="ECO:0000313" key="2">
    <source>
        <dbReference type="Proteomes" id="UP000663828"/>
    </source>
</evidence>
<evidence type="ECO:0000313" key="1">
    <source>
        <dbReference type="EMBL" id="CAF1069099.1"/>
    </source>
</evidence>
<organism evidence="1 2">
    <name type="scientific">Adineta ricciae</name>
    <name type="common">Rotifer</name>
    <dbReference type="NCBI Taxonomy" id="249248"/>
    <lineage>
        <taxon>Eukaryota</taxon>
        <taxon>Metazoa</taxon>
        <taxon>Spiralia</taxon>
        <taxon>Gnathifera</taxon>
        <taxon>Rotifera</taxon>
        <taxon>Eurotatoria</taxon>
        <taxon>Bdelloidea</taxon>
        <taxon>Adinetida</taxon>
        <taxon>Adinetidae</taxon>
        <taxon>Adineta</taxon>
    </lineage>
</organism>
<gene>
    <name evidence="1" type="ORF">XAT740_LOCUS16708</name>
</gene>
<dbReference type="AlphaFoldDB" id="A0A814LVW7"/>
<protein>
    <submittedName>
        <fullName evidence="1">Uncharacterized protein</fullName>
    </submittedName>
</protein>
<reference evidence="1" key="1">
    <citation type="submission" date="2021-02" db="EMBL/GenBank/DDBJ databases">
        <authorList>
            <person name="Nowell W R."/>
        </authorList>
    </citation>
    <scope>NUCLEOTIDE SEQUENCE</scope>
</reference>
<comment type="caution">
    <text evidence="1">The sequence shown here is derived from an EMBL/GenBank/DDBJ whole genome shotgun (WGS) entry which is preliminary data.</text>
</comment>
<dbReference type="EMBL" id="CAJNOR010001071">
    <property type="protein sequence ID" value="CAF1069099.1"/>
    <property type="molecule type" value="Genomic_DNA"/>
</dbReference>
<proteinExistence type="predicted"/>
<keyword evidence="2" id="KW-1185">Reference proteome</keyword>
<name>A0A814LVW7_ADIRI</name>
<accession>A0A814LVW7</accession>